<evidence type="ECO:0000313" key="1">
    <source>
        <dbReference type="EMBL" id="MCI4389382.1"/>
    </source>
</evidence>
<accession>A0ACC5XDS0</accession>
<sequence>MAFLKLGRLCLLLLMFMTVATQTANGFKRKKREWILPPTKLRENVDYTKQEYISKIRSDKDSEVKPFEYSLQGPGADKEPFNLFVVNPKNGFVRITGILDREKVAQYNLTGIAKYKDGSLAEEEIQLKIQVEDENDNPPKFKLFKGSVSECSTVGTSVMQITAEDADEQGTPNAKIAYSILKQIPDKSGTMFTIDRDTGKIYVKEHTLDREVRDSYTLIVQGVDMDGAPNGNTGTGTVEIKVLDINDNVPTLEKDEYSGAVDEGAVDVVVMRIKALDKDLTNTDNWLAVFDIVMGNEDELFTIETDPKTNEGILKLVKPVDYEKVKTLDLGLAISNVAPFINGTALSLGLSLDVDRPGGPGISGGAGAGAGAGPGAKPDGSPNAKPGIKPGSKPDKKPPTGGKNYPIKISVNNLPEGPGFSPSVKELPVSENPEEIHVPMVIGSFPALDLDTGEIAENVRYAKGYDPDNWLSIDEETSEIKLTKIPDRESKSLVNGTYIAKILCMTQDVPPKTATGTIALKVQDSNDNCPTLTSTYQRICSDSKVVNVTAFDEDDYPNGKPYKFVLIEEETHGKWEMVPVNETTVSFHAKEFLWVGFYELSLEIFDRQGMGCKDKQKLQLEVCTCEKGGTCNLKLAHQHGSSAKVGFPAIGALIGALILLMLIPLLLLFCQCGTFEEFSELPFDTKEYLIEYHTEGKGEDKVVPLLFAPVVADQQTVAAVGSAYMVQSAQGFDTRVLNKELNRGVMEVDSMSGYQHNTVQAQHSLVSTHRNTLHSASFRQKVHNIYEEMALPDSYLHGYFSQKARFLADWPALSDSLLVYNNEGQYSSVGSLDSCSILEADNDLGFLNDLDQKFLNLATVCSPPPPKLEQAEQIVKSVDTSVKSESSVATSAVQVVKSDQPPPQQSPITSVTETINKSGSVNTSSTLLMQQQPLYCLVEHQAPSALPVQGMYLINGLAGTQGLVLQGGNILQNAVEQEMYLIDGMSMLQGNIMLGNCPNLVNAGSLAVSSVLVQGEKGRQQIQVPLPQDAQPGESERKTDVEPGNVKNTKPAVKSKK</sequence>
<protein>
    <submittedName>
        <fullName evidence="1">Uncharacterized protein</fullName>
    </submittedName>
</protein>
<reference evidence="1 2" key="1">
    <citation type="journal article" date="2022" name="bioRxiv">
        <title>An ancient truncated duplication of the anti-Mullerian hormone receptor type 2 gene is a potential conserved master sex determinant in the Pangasiidae catfish family.</title>
        <authorList>
            <person name="Wen M."/>
            <person name="Pan Q."/>
            <person name="Jouanno E."/>
            <person name="Montfort J."/>
            <person name="Zahm M."/>
            <person name="Cabau C."/>
            <person name="Klopp C."/>
            <person name="Iampietro C."/>
            <person name="Roques C."/>
            <person name="Bouchez O."/>
            <person name="Castinel A."/>
            <person name="Donnadieu C."/>
            <person name="Parrinello H."/>
            <person name="Poncet C."/>
            <person name="Belmonte E."/>
            <person name="Gautier V."/>
            <person name="Avarre J.-C."/>
            <person name="Dugue R."/>
            <person name="Gustiano R."/>
            <person name="Ha T.T.T."/>
            <person name="Campet M."/>
            <person name="Sriphairoj K."/>
            <person name="Ribolli J."/>
            <person name="de Almeida F.L."/>
            <person name="Desvignes T."/>
            <person name="Postlethwait J.H."/>
            <person name="Bucao C.F."/>
            <person name="Robinson-Rechavi M."/>
            <person name="Bobe J."/>
            <person name="Herpin A."/>
            <person name="Guiguen Y."/>
        </authorList>
    </citation>
    <scope>NUCLEOTIDE SEQUENCE [LARGE SCALE GENOMIC DNA]</scope>
    <source>
        <strain evidence="1">YG-Dec2019</strain>
    </source>
</reference>
<keyword evidence="2" id="KW-1185">Reference proteome</keyword>
<dbReference type="EMBL" id="CM040472">
    <property type="protein sequence ID" value="MCI4389382.1"/>
    <property type="molecule type" value="Genomic_DNA"/>
</dbReference>
<gene>
    <name evidence="1" type="ORF">PGIGA_G00097310</name>
</gene>
<proteinExistence type="predicted"/>
<name>A0ACC5XDS0_PANGG</name>
<evidence type="ECO:0000313" key="2">
    <source>
        <dbReference type="Proteomes" id="UP000829447"/>
    </source>
</evidence>
<organism evidence="1 2">
    <name type="scientific">Pangasianodon gigas</name>
    <name type="common">Mekong giant catfish</name>
    <name type="synonym">Pangasius gigas</name>
    <dbReference type="NCBI Taxonomy" id="30993"/>
    <lineage>
        <taxon>Eukaryota</taxon>
        <taxon>Metazoa</taxon>
        <taxon>Chordata</taxon>
        <taxon>Craniata</taxon>
        <taxon>Vertebrata</taxon>
        <taxon>Euteleostomi</taxon>
        <taxon>Actinopterygii</taxon>
        <taxon>Neopterygii</taxon>
        <taxon>Teleostei</taxon>
        <taxon>Ostariophysi</taxon>
        <taxon>Siluriformes</taxon>
        <taxon>Pangasiidae</taxon>
        <taxon>Pangasianodon</taxon>
    </lineage>
</organism>
<dbReference type="Proteomes" id="UP000829447">
    <property type="component" value="Linkage Group LG19"/>
</dbReference>
<comment type="caution">
    <text evidence="1">The sequence shown here is derived from an EMBL/GenBank/DDBJ whole genome shotgun (WGS) entry which is preliminary data.</text>
</comment>